<evidence type="ECO:0000256" key="4">
    <source>
        <dbReference type="ARBA" id="ARBA00023014"/>
    </source>
</evidence>
<evidence type="ECO:0000256" key="1">
    <source>
        <dbReference type="ARBA" id="ARBA00022485"/>
    </source>
</evidence>
<evidence type="ECO:0000259" key="6">
    <source>
        <dbReference type="PROSITE" id="PS51379"/>
    </source>
</evidence>
<feature type="domain" description="4Fe-4S ferredoxin-type" evidence="6">
    <location>
        <begin position="31"/>
        <end position="56"/>
    </location>
</feature>
<evidence type="ECO:0000313" key="7">
    <source>
        <dbReference type="EMBL" id="KYH32907.1"/>
    </source>
</evidence>
<protein>
    <recommendedName>
        <fullName evidence="5">Ferredoxin</fullName>
    </recommendedName>
</protein>
<keyword evidence="5" id="KW-0249">Electron transport</keyword>
<dbReference type="Proteomes" id="UP000075670">
    <property type="component" value="Unassembled WGS sequence"/>
</dbReference>
<organism evidence="7 8">
    <name type="scientific">Moorella mulderi DSM 14980</name>
    <dbReference type="NCBI Taxonomy" id="1122241"/>
    <lineage>
        <taxon>Bacteria</taxon>
        <taxon>Bacillati</taxon>
        <taxon>Bacillota</taxon>
        <taxon>Clostridia</taxon>
        <taxon>Neomoorellales</taxon>
        <taxon>Neomoorellaceae</taxon>
        <taxon>Neomoorella</taxon>
    </lineage>
</organism>
<dbReference type="PATRIC" id="fig|1122241.3.peg.721"/>
<dbReference type="InterPro" id="IPR017900">
    <property type="entry name" value="4Fe4S_Fe_S_CS"/>
</dbReference>
<gene>
    <name evidence="7" type="ORF">MOMUL_06850</name>
</gene>
<evidence type="ECO:0000313" key="8">
    <source>
        <dbReference type="Proteomes" id="UP000075670"/>
    </source>
</evidence>
<dbReference type="GO" id="GO:0051539">
    <property type="term" value="F:4 iron, 4 sulfur cluster binding"/>
    <property type="evidence" value="ECO:0007669"/>
    <property type="project" value="UniProtKB-KW"/>
</dbReference>
<dbReference type="Gene3D" id="3.30.70.20">
    <property type="match status" value="2"/>
</dbReference>
<evidence type="ECO:0000256" key="2">
    <source>
        <dbReference type="ARBA" id="ARBA00022723"/>
    </source>
</evidence>
<dbReference type="Pfam" id="PF13237">
    <property type="entry name" value="Fer4_10"/>
    <property type="match status" value="1"/>
</dbReference>
<dbReference type="PANTHER" id="PTHR42859">
    <property type="entry name" value="OXIDOREDUCTASE"/>
    <property type="match status" value="1"/>
</dbReference>
<dbReference type="OrthoDB" id="9804603at2"/>
<evidence type="ECO:0000256" key="5">
    <source>
        <dbReference type="RuleBase" id="RU368020"/>
    </source>
</evidence>
<sequence>MAARVDEDKCTGCGSCVEVCPVEAITVEEVATINADECLECGACVDECPNEAISLD</sequence>
<dbReference type="GO" id="GO:0005506">
    <property type="term" value="F:iron ion binding"/>
    <property type="evidence" value="ECO:0007669"/>
    <property type="project" value="UniProtKB-UniRule"/>
</dbReference>
<dbReference type="PRINTS" id="PR00352">
    <property type="entry name" value="3FE4SFRDOXIN"/>
</dbReference>
<keyword evidence="3 5" id="KW-0408">Iron</keyword>
<dbReference type="PANTHER" id="PTHR42859:SF2">
    <property type="entry name" value="FERREDOXIN"/>
    <property type="match status" value="1"/>
</dbReference>
<dbReference type="InterPro" id="IPR001080">
    <property type="entry name" value="3Fe4S_ferredoxin"/>
</dbReference>
<evidence type="ECO:0000256" key="3">
    <source>
        <dbReference type="ARBA" id="ARBA00023004"/>
    </source>
</evidence>
<proteinExistence type="predicted"/>
<feature type="domain" description="4Fe-4S ferredoxin-type" evidence="6">
    <location>
        <begin position="1"/>
        <end position="30"/>
    </location>
</feature>
<keyword evidence="8" id="KW-1185">Reference proteome</keyword>
<keyword evidence="1" id="KW-0004">4Fe-4S</keyword>
<dbReference type="PROSITE" id="PS51379">
    <property type="entry name" value="4FE4S_FER_2"/>
    <property type="match status" value="2"/>
</dbReference>
<dbReference type="EMBL" id="LTBC01000002">
    <property type="protein sequence ID" value="KYH32907.1"/>
    <property type="molecule type" value="Genomic_DNA"/>
</dbReference>
<accession>A0A151AZS6</accession>
<dbReference type="InterPro" id="IPR017896">
    <property type="entry name" value="4Fe4S_Fe-S-bd"/>
</dbReference>
<comment type="function">
    <text evidence="5">Ferredoxins are iron-sulfur proteins that transfer electrons in a wide variety of metabolic reactions.</text>
</comment>
<name>A0A151AZS6_9FIRM</name>
<comment type="caution">
    <text evidence="7">The sequence shown here is derived from an EMBL/GenBank/DDBJ whole genome shotgun (WGS) entry which is preliminary data.</text>
</comment>
<dbReference type="SUPFAM" id="SSF54862">
    <property type="entry name" value="4Fe-4S ferredoxins"/>
    <property type="match status" value="1"/>
</dbReference>
<keyword evidence="2 5" id="KW-0479">Metal-binding</keyword>
<dbReference type="AlphaFoldDB" id="A0A151AZS6"/>
<keyword evidence="4 5" id="KW-0411">Iron-sulfur</keyword>
<keyword evidence="5" id="KW-0813">Transport</keyword>
<dbReference type="GO" id="GO:0009055">
    <property type="term" value="F:electron transfer activity"/>
    <property type="evidence" value="ECO:0007669"/>
    <property type="project" value="UniProtKB-UniRule"/>
</dbReference>
<dbReference type="PROSITE" id="PS00198">
    <property type="entry name" value="4FE4S_FER_1"/>
    <property type="match status" value="2"/>
</dbReference>
<reference evidence="7 8" key="1">
    <citation type="submission" date="2016-02" db="EMBL/GenBank/DDBJ databases">
        <title>Genome sequence of Moorella mulderi DSM 14980.</title>
        <authorList>
            <person name="Poehlein A."/>
            <person name="Daniel R."/>
        </authorList>
    </citation>
    <scope>NUCLEOTIDE SEQUENCE [LARGE SCALE GENOMIC DNA]</scope>
    <source>
        <strain evidence="7 8">DSM 14980</strain>
    </source>
</reference>
<dbReference type="InterPro" id="IPR050294">
    <property type="entry name" value="RnfB_subfamily"/>
</dbReference>